<dbReference type="Pfam" id="PF04320">
    <property type="entry name" value="YggL_50S_bp"/>
    <property type="match status" value="1"/>
</dbReference>
<dbReference type="EMBL" id="SOBR01000004">
    <property type="protein sequence ID" value="TDU22284.1"/>
    <property type="molecule type" value="Genomic_DNA"/>
</dbReference>
<dbReference type="Proteomes" id="UP000295380">
    <property type="component" value="Unassembled WGS sequence"/>
</dbReference>
<evidence type="ECO:0000313" key="2">
    <source>
        <dbReference type="Proteomes" id="UP000295380"/>
    </source>
</evidence>
<reference evidence="1 2" key="1">
    <citation type="submission" date="2019-03" db="EMBL/GenBank/DDBJ databases">
        <title>Genomic Encyclopedia of Type Strains, Phase IV (KMG-IV): sequencing the most valuable type-strain genomes for metagenomic binning, comparative biology and taxonomic classification.</title>
        <authorList>
            <person name="Goeker M."/>
        </authorList>
    </citation>
    <scope>NUCLEOTIDE SEQUENCE [LARGE SCALE GENOMIC DNA]</scope>
    <source>
        <strain evidence="1 2">DSM 6770</strain>
    </source>
</reference>
<name>A0A4R7NN58_9GAMM</name>
<protein>
    <submittedName>
        <fullName evidence="1">Uncharacterized protein DUF469</fullName>
    </submittedName>
</protein>
<dbReference type="AlphaFoldDB" id="A0A4R7NN58"/>
<dbReference type="OrthoDB" id="6184137at2"/>
<keyword evidence="2" id="KW-1185">Reference proteome</keyword>
<proteinExistence type="predicted"/>
<comment type="caution">
    <text evidence="1">The sequence shown here is derived from an EMBL/GenBank/DDBJ whole genome shotgun (WGS) entry which is preliminary data.</text>
</comment>
<evidence type="ECO:0000313" key="1">
    <source>
        <dbReference type="EMBL" id="TDU22284.1"/>
    </source>
</evidence>
<gene>
    <name evidence="1" type="ORF">C8E00_104465</name>
</gene>
<sequence>MSGMQGGGGVREQGAVAVLGFTLSCRLQGASEVVGYLLEALEEELEARGLIMGGGVDADRLDVFILPRKGAEPSPDDRLTLADWLARQPACLEVAVGDWVEID</sequence>
<dbReference type="InterPro" id="IPR007416">
    <property type="entry name" value="YggL_50S_bp"/>
</dbReference>
<organism evidence="1 2">
    <name type="scientific">Chromohalobacter marismortui</name>
    <dbReference type="NCBI Taxonomy" id="42055"/>
    <lineage>
        <taxon>Bacteria</taxon>
        <taxon>Pseudomonadati</taxon>
        <taxon>Pseudomonadota</taxon>
        <taxon>Gammaproteobacteria</taxon>
        <taxon>Oceanospirillales</taxon>
        <taxon>Halomonadaceae</taxon>
        <taxon>Chromohalobacter</taxon>
    </lineage>
</organism>
<accession>A0A4R7NN58</accession>
<dbReference type="RefSeq" id="WP_133697655.1">
    <property type="nucleotide sequence ID" value="NZ_SOBR01000004.1"/>
</dbReference>